<feature type="region of interest" description="Disordered" evidence="1">
    <location>
        <begin position="152"/>
        <end position="175"/>
    </location>
</feature>
<feature type="compositionally biased region" description="Basic and acidic residues" evidence="1">
    <location>
        <begin position="165"/>
        <end position="175"/>
    </location>
</feature>
<dbReference type="HOGENOM" id="CLU_658190_0_0_1"/>
<gene>
    <name evidence="2" type="ORF">S7711_11623</name>
</gene>
<name>A0A084AMP3_STACB</name>
<feature type="non-terminal residue" evidence="2">
    <location>
        <position position="418"/>
    </location>
</feature>
<dbReference type="EMBL" id="KL648651">
    <property type="protein sequence ID" value="KEY66572.1"/>
    <property type="molecule type" value="Genomic_DNA"/>
</dbReference>
<organism evidence="2 3">
    <name type="scientific">Stachybotrys chartarum (strain CBS 109288 / IBT 7711)</name>
    <name type="common">Toxic black mold</name>
    <name type="synonym">Stilbospora chartarum</name>
    <dbReference type="NCBI Taxonomy" id="1280523"/>
    <lineage>
        <taxon>Eukaryota</taxon>
        <taxon>Fungi</taxon>
        <taxon>Dikarya</taxon>
        <taxon>Ascomycota</taxon>
        <taxon>Pezizomycotina</taxon>
        <taxon>Sordariomycetes</taxon>
        <taxon>Hypocreomycetidae</taxon>
        <taxon>Hypocreales</taxon>
        <taxon>Stachybotryaceae</taxon>
        <taxon>Stachybotrys</taxon>
    </lineage>
</organism>
<protein>
    <submittedName>
        <fullName evidence="2">Uncharacterized protein</fullName>
    </submittedName>
</protein>
<sequence>MNVGTQRPAGEERGHLASICGKGPPTPHNNLHWTACYDDNCLAHKDGKDNGYYPRRPPRDLGKRTGPFALTNKQIVELEEAKEDRFDDDVWIVGRDKTTQEPGIAHRKSDFPDQGDMKNDGWVKIPEPPKSSPNGKARIAMLRRSKSWVTCSSAEEDVTQQPDEIPDRQPTEPEWDWEARSIEENCKRMRNLVNGIANDLDVEYHNIVETLGELEDGMKLTSPHNAAKRVDDIPVRARGSAPVVARSPTAEEQRRARHIARMYQDIHTGQRTDRDVFYVHGRAAWQVKTEQVYLTHTWVEGDSPELYPTNPDHYKVAWVSCFDHDCQTHELQKIVNNCYPERLSGVPITGWYRDEELRQYRTERRVEGDVAILVRRKHPFPKECLESKTHEGCKHPECRIHDMEKIQEWHEAKNGIRH</sequence>
<reference evidence="2 3" key="1">
    <citation type="journal article" date="2014" name="BMC Genomics">
        <title>Comparative genome sequencing reveals chemotype-specific gene clusters in the toxigenic black mold Stachybotrys.</title>
        <authorList>
            <person name="Semeiks J."/>
            <person name="Borek D."/>
            <person name="Otwinowski Z."/>
            <person name="Grishin N.V."/>
        </authorList>
    </citation>
    <scope>NUCLEOTIDE SEQUENCE [LARGE SCALE GENOMIC DNA]</scope>
    <source>
        <strain evidence="3">CBS 109288 / IBT 7711</strain>
    </source>
</reference>
<accession>A0A084AMP3</accession>
<dbReference type="Proteomes" id="UP000028045">
    <property type="component" value="Unassembled WGS sequence"/>
</dbReference>
<dbReference type="AlphaFoldDB" id="A0A084AMP3"/>
<evidence type="ECO:0000313" key="2">
    <source>
        <dbReference type="EMBL" id="KEY66572.1"/>
    </source>
</evidence>
<evidence type="ECO:0000313" key="3">
    <source>
        <dbReference type="Proteomes" id="UP000028045"/>
    </source>
</evidence>
<proteinExistence type="predicted"/>
<keyword evidence="3" id="KW-1185">Reference proteome</keyword>
<evidence type="ECO:0000256" key="1">
    <source>
        <dbReference type="SAM" id="MobiDB-lite"/>
    </source>
</evidence>